<organism evidence="2 3">
    <name type="scientific">Sanghuangporus baumii</name>
    <name type="common">Phellinus baumii</name>
    <dbReference type="NCBI Taxonomy" id="108892"/>
    <lineage>
        <taxon>Eukaryota</taxon>
        <taxon>Fungi</taxon>
        <taxon>Dikarya</taxon>
        <taxon>Basidiomycota</taxon>
        <taxon>Agaricomycotina</taxon>
        <taxon>Agaricomycetes</taxon>
        <taxon>Hymenochaetales</taxon>
        <taxon>Hymenochaetaceae</taxon>
        <taxon>Sanghuangporus</taxon>
    </lineage>
</organism>
<dbReference type="EMBL" id="LNZH02000183">
    <property type="protein sequence ID" value="OCB88174.1"/>
    <property type="molecule type" value="Genomic_DNA"/>
</dbReference>
<evidence type="ECO:0000313" key="3">
    <source>
        <dbReference type="Proteomes" id="UP000757232"/>
    </source>
</evidence>
<proteinExistence type="predicted"/>
<comment type="caution">
    <text evidence="2">The sequence shown here is derived from an EMBL/GenBank/DDBJ whole genome shotgun (WGS) entry which is preliminary data.</text>
</comment>
<feature type="compositionally biased region" description="Polar residues" evidence="1">
    <location>
        <begin position="92"/>
        <end position="102"/>
    </location>
</feature>
<keyword evidence="3" id="KW-1185">Reference proteome</keyword>
<gene>
    <name evidence="2" type="ORF">A7U60_g4692</name>
</gene>
<evidence type="ECO:0000313" key="2">
    <source>
        <dbReference type="EMBL" id="OCB88174.1"/>
    </source>
</evidence>
<accession>A0A9Q5NC45</accession>
<evidence type="ECO:0000256" key="1">
    <source>
        <dbReference type="SAM" id="MobiDB-lite"/>
    </source>
</evidence>
<feature type="region of interest" description="Disordered" evidence="1">
    <location>
        <begin position="92"/>
        <end position="116"/>
    </location>
</feature>
<dbReference type="Proteomes" id="UP000757232">
    <property type="component" value="Unassembled WGS sequence"/>
</dbReference>
<protein>
    <submittedName>
        <fullName evidence="2">Uncharacterized protein</fullName>
    </submittedName>
</protein>
<dbReference type="OrthoDB" id="2020419at2759"/>
<name>A0A9Q5NC45_SANBA</name>
<sequence length="682" mass="76201">MNRSRLKSRWSSVEAGSNFSEVSDLETAPMPHSFHRSSQPRVDLPPPKCSPVPKTVLFVFLFLLAVFFLHGRRVKTASGESIRWRSQGKLTSTSGALSNRTSAPKGRPLQISSLSNPPRIDKMKIMGRLAKLETLFRDEDLNEDMDEVADDLRQTYGLSRWPPLISHIPSISGLVNEEYTSDVADEALCSTTPCKFLLPVWTRPLSPARQLVQMQQLVNVAKRLGRTLVLPNVGPAHGETEESFSLGTCHRNPIARYFDISKLLLNRFGGRDDRSPKLAVPMHSFSEWVKYRPIHPSAQVVVIESSPSNETYEEFSLTGGAEIRIDAQMGRGRGKHKNCLSSKASKLKFANHSAFVVTPERQASIQSASELEHITNQHVESGQVESSLRYSNSIISFLTGDTISSDDAVCSTVSGLFYEFENPDVLVMEWDLETNLNWLHPSSAAEHDGLTPMTLDYSPRLYSLAASILFAVQRPLIFLRSESTFPAYSNYSPRIRANPSSMKSVGSQLQEIVRDLYPTAVAETTLIQEENVGDVLIDTDTVANRFLVNETEIPKSANSLEKSGTIWFGSDFTRQHSLTLARPASRSEEPDEAFSSDLRLRELLDSTSENTFDNFSLVDISTAISRLTTRRLLALRKHGILEDKYTLSILEDIIERRADRVVIVGNKNPRFGDTSRTFGAQF</sequence>
<dbReference type="AlphaFoldDB" id="A0A9Q5NC45"/>
<reference evidence="2" key="1">
    <citation type="submission" date="2016-06" db="EMBL/GenBank/DDBJ databases">
        <title>Draft Genome sequence of the fungus Inonotus baumii.</title>
        <authorList>
            <person name="Zhu H."/>
            <person name="Lin W."/>
        </authorList>
    </citation>
    <scope>NUCLEOTIDE SEQUENCE</scope>
    <source>
        <strain evidence="2">821</strain>
    </source>
</reference>